<name>C3X324_9BURK</name>
<evidence type="ECO:0000313" key="2">
    <source>
        <dbReference type="EMBL" id="EEO27610.1"/>
    </source>
</evidence>
<reference evidence="2" key="1">
    <citation type="submission" date="2011-10" db="EMBL/GenBank/DDBJ databases">
        <title>The Genome Sequence of Oxalobacter formigenes HOxBLS.</title>
        <authorList>
            <consortium name="The Broad Institute Genome Sequencing Platform"/>
            <person name="Earl A."/>
            <person name="Ward D."/>
            <person name="Feldgarden M."/>
            <person name="Gevers D."/>
            <person name="Allison M.J."/>
            <person name="Humphrey S."/>
            <person name="Young S.K."/>
            <person name="Zeng Q."/>
            <person name="Gargeya S."/>
            <person name="Fitzgerald M."/>
            <person name="Haas B."/>
            <person name="Abouelleil A."/>
            <person name="Alvarado L."/>
            <person name="Arachchi H.M."/>
            <person name="Berlin A."/>
            <person name="Brown A."/>
            <person name="Chapman S.B."/>
            <person name="Chen Z."/>
            <person name="Dunbar C."/>
            <person name="Freedman E."/>
            <person name="Gearin G."/>
            <person name="Goldberg J."/>
            <person name="Griggs A."/>
            <person name="Gujja S."/>
            <person name="Heiman D."/>
            <person name="Howarth C."/>
            <person name="Larson L."/>
            <person name="Lui A."/>
            <person name="MacDonald P.J.P."/>
            <person name="Montmayeur A."/>
            <person name="Murphy C."/>
            <person name="Neiman D."/>
            <person name="Pearson M."/>
            <person name="Priest M."/>
            <person name="Roberts A."/>
            <person name="Saif S."/>
            <person name="Shea T."/>
            <person name="Shenoy N."/>
            <person name="Sisk P."/>
            <person name="Stolte C."/>
            <person name="Sykes S."/>
            <person name="Wortman J."/>
            <person name="Nusbaum C."/>
            <person name="Birren B."/>
        </authorList>
    </citation>
    <scope>NUCLEOTIDE SEQUENCE [LARGE SCALE GENOMIC DNA]</scope>
    <source>
        <strain evidence="2">HOxBLS</strain>
    </source>
</reference>
<evidence type="ECO:0000256" key="1">
    <source>
        <dbReference type="SAM" id="MobiDB-lite"/>
    </source>
</evidence>
<comment type="caution">
    <text evidence="2">The sequence shown here is derived from an EMBL/GenBank/DDBJ whole genome shotgun (WGS) entry which is preliminary data.</text>
</comment>
<dbReference type="NCBIfam" id="TIGR01863">
    <property type="entry name" value="cas_Csd1"/>
    <property type="match status" value="1"/>
</dbReference>
<protein>
    <submittedName>
        <fullName evidence="2">CRISPR-associated protein cas8c/csd1, subtype I-c/dvulg</fullName>
    </submittedName>
</protein>
<sequence>MTWFQRLYETYGNVLDNPLFADEENTLTPIGHTSQQVHIIVRIDGKGHFRGAEFIGKQSVILPATEDSAGRTSGRVAHPLIDQIKYCAKDYPAYSEEEGYFGLYEKTLSGWVQSPHSHPMAEAVYAYISKGTLVGDLVREKLLYLNQEGKLATVTEEGQDIPVFRVLTPKKVNGISQRDQGNLMIAWQVEMPGENESRTWTSEDLQKSWTAYDASQMSKKGLCMVSGSDMFLANQHPRNIRRPGDGAKLISANDKSGFTFRGRFVEQDEACSVGYATSHMAHNALRWLIARQGYKNGDQVILAWTPKGRPVPQPLNDLLSDDDEEMPDFSRDSTDDSNESEKTVSQPAIDHTRDLGQTFAQKLKRRLQGFDADIDENDTVAILGLDSATPGRLSVIFYMEQLWPEYRFALESWQNDMVWWIRRTREADAPPGKKRKTEVFWKETAPTPLEIALAAYGKRIDDQLKKNTVERLLPCIAGKRPVPFDLVTCCVSRACNRAGLDNWEWEMTLGVACAMYKGYCARHPLEKQRRKHKMGLDETNTSRDYLYGRLLAVAERIESMALFLAGENRPTNAERLMQRFADLPYATWPQLYKAIRPYRQRLQQSRGGFIRNMDKLMDEITNAFNPEEFMKPDRLSGEFLLGYHCQRQAFRNAKESETTEKTQGENE</sequence>
<dbReference type="Pfam" id="PF09709">
    <property type="entry name" value="Cas_Csd1"/>
    <property type="match status" value="1"/>
</dbReference>
<dbReference type="CDD" id="cd09757">
    <property type="entry name" value="Cas8c_I-C"/>
    <property type="match status" value="1"/>
</dbReference>
<dbReference type="eggNOG" id="COG5632">
    <property type="taxonomic scope" value="Bacteria"/>
</dbReference>
<feature type="compositionally biased region" description="Basic and acidic residues" evidence="1">
    <location>
        <begin position="328"/>
        <end position="342"/>
    </location>
</feature>
<dbReference type="EMBL" id="ACDP02000023">
    <property type="protein sequence ID" value="EEO27610.1"/>
    <property type="molecule type" value="Genomic_DNA"/>
</dbReference>
<dbReference type="RefSeq" id="WP_005876728.1">
    <property type="nucleotide sequence ID" value="NZ_CABMNL010000001.1"/>
</dbReference>
<accession>C3X324</accession>
<gene>
    <name evidence="2" type="ORF">OFAG_00763</name>
</gene>
<keyword evidence="3" id="KW-1185">Reference proteome</keyword>
<feature type="region of interest" description="Disordered" evidence="1">
    <location>
        <begin position="305"/>
        <end position="346"/>
    </location>
</feature>
<dbReference type="AlphaFoldDB" id="C3X324"/>
<evidence type="ECO:0000313" key="3">
    <source>
        <dbReference type="Proteomes" id="UP000003973"/>
    </source>
</evidence>
<dbReference type="Proteomes" id="UP000003973">
    <property type="component" value="Unassembled WGS sequence"/>
</dbReference>
<organism evidence="2 3">
    <name type="scientific">Oxalobacter paraformigenes</name>
    <dbReference type="NCBI Taxonomy" id="556268"/>
    <lineage>
        <taxon>Bacteria</taxon>
        <taxon>Pseudomonadati</taxon>
        <taxon>Pseudomonadota</taxon>
        <taxon>Betaproteobacteria</taxon>
        <taxon>Burkholderiales</taxon>
        <taxon>Oxalobacteraceae</taxon>
        <taxon>Oxalobacter</taxon>
    </lineage>
</organism>
<dbReference type="InterPro" id="IPR010144">
    <property type="entry name" value="CRISPR-assoc_prot_Csd1-typ"/>
</dbReference>
<dbReference type="HOGENOM" id="CLU_016417_0_0_4"/>
<proteinExistence type="predicted"/>